<dbReference type="RefSeq" id="WP_179658421.1">
    <property type="nucleotide sequence ID" value="NZ_JACBZR010000001.1"/>
</dbReference>
<sequence>MHLVNLFGPPAVGKMSVGRELAARTPYRLFSNHATIEPLLEVFDWEMPSFGVLKTEFRRRVIEEAVASDIPGLIFTYVWALELPEDAQTVESLAGPVVEAGGKVDCVELYADLSTRLSREGTPERLAAKPSKRDTEWARANVVDWNERHVLSTSSETPFPLRFPHTVVDNTHLSAAETAEEIIARLGLPTNPDGRLLS</sequence>
<protein>
    <recommendedName>
        <fullName evidence="3">Shikimate kinase</fullName>
    </recommendedName>
</protein>
<dbReference type="InterPro" id="IPR027417">
    <property type="entry name" value="P-loop_NTPase"/>
</dbReference>
<evidence type="ECO:0000313" key="1">
    <source>
        <dbReference type="EMBL" id="NYI78003.1"/>
    </source>
</evidence>
<dbReference type="AlphaFoldDB" id="A0A7Z0ISQ1"/>
<dbReference type="SUPFAM" id="SSF52540">
    <property type="entry name" value="P-loop containing nucleoside triphosphate hydrolases"/>
    <property type="match status" value="1"/>
</dbReference>
<dbReference type="EMBL" id="JACBZR010000001">
    <property type="protein sequence ID" value="NYI78003.1"/>
    <property type="molecule type" value="Genomic_DNA"/>
</dbReference>
<reference evidence="1 2" key="1">
    <citation type="submission" date="2020-07" db="EMBL/GenBank/DDBJ databases">
        <title>Sequencing the genomes of 1000 actinobacteria strains.</title>
        <authorList>
            <person name="Klenk H.-P."/>
        </authorList>
    </citation>
    <scope>NUCLEOTIDE SEQUENCE [LARGE SCALE GENOMIC DNA]</scope>
    <source>
        <strain evidence="1 2">DSM 26487</strain>
    </source>
</reference>
<gene>
    <name evidence="1" type="ORF">BJ988_002651</name>
</gene>
<comment type="caution">
    <text evidence="1">The sequence shown here is derived from an EMBL/GenBank/DDBJ whole genome shotgun (WGS) entry which is preliminary data.</text>
</comment>
<evidence type="ECO:0000313" key="2">
    <source>
        <dbReference type="Proteomes" id="UP000564496"/>
    </source>
</evidence>
<accession>A0A7Z0ISQ1</accession>
<organism evidence="1 2">
    <name type="scientific">Nocardioides panzhihuensis</name>
    <dbReference type="NCBI Taxonomy" id="860243"/>
    <lineage>
        <taxon>Bacteria</taxon>
        <taxon>Bacillati</taxon>
        <taxon>Actinomycetota</taxon>
        <taxon>Actinomycetes</taxon>
        <taxon>Propionibacteriales</taxon>
        <taxon>Nocardioidaceae</taxon>
        <taxon>Nocardioides</taxon>
    </lineage>
</organism>
<keyword evidence="2" id="KW-1185">Reference proteome</keyword>
<evidence type="ECO:0008006" key="3">
    <source>
        <dbReference type="Google" id="ProtNLM"/>
    </source>
</evidence>
<dbReference type="Gene3D" id="3.40.50.300">
    <property type="entry name" value="P-loop containing nucleotide triphosphate hydrolases"/>
    <property type="match status" value="1"/>
</dbReference>
<name>A0A7Z0ISQ1_9ACTN</name>
<proteinExistence type="predicted"/>
<dbReference type="Proteomes" id="UP000564496">
    <property type="component" value="Unassembled WGS sequence"/>
</dbReference>